<dbReference type="AlphaFoldDB" id="A0A0R3SVB5"/>
<sequence>MSAVARNAIGSTTTLSRAFRHARDSLDQPWQRWPSVVRVTSHYSKWINHNLPVNLTITSIYKLRM</sequence>
<proteinExistence type="predicted"/>
<organism evidence="1">
    <name type="scientific">Hymenolepis diminuta</name>
    <name type="common">Rat tapeworm</name>
    <dbReference type="NCBI Taxonomy" id="6216"/>
    <lineage>
        <taxon>Eukaryota</taxon>
        <taxon>Metazoa</taxon>
        <taxon>Spiralia</taxon>
        <taxon>Lophotrochozoa</taxon>
        <taxon>Platyhelminthes</taxon>
        <taxon>Cestoda</taxon>
        <taxon>Eucestoda</taxon>
        <taxon>Cyclophyllidea</taxon>
        <taxon>Hymenolepididae</taxon>
        <taxon>Hymenolepis</taxon>
    </lineage>
</organism>
<name>A0A0R3SVB5_HYMDI</name>
<dbReference type="WBParaSite" id="HDID_0000950501-mRNA-1">
    <property type="protein sequence ID" value="HDID_0000950501-mRNA-1"/>
    <property type="gene ID" value="HDID_0000950501"/>
</dbReference>
<accession>A0A0R3SVB5</accession>
<protein>
    <submittedName>
        <fullName evidence="1">Uncharacterized protein</fullName>
    </submittedName>
</protein>
<reference evidence="1" key="1">
    <citation type="submission" date="2017-02" db="UniProtKB">
        <authorList>
            <consortium name="WormBaseParasite"/>
        </authorList>
    </citation>
    <scope>IDENTIFICATION</scope>
</reference>
<evidence type="ECO:0000313" key="1">
    <source>
        <dbReference type="WBParaSite" id="HDID_0000950501-mRNA-1"/>
    </source>
</evidence>